<evidence type="ECO:0000256" key="8">
    <source>
        <dbReference type="ARBA" id="ARBA00050776"/>
    </source>
</evidence>
<feature type="region of interest" description="Disordered" evidence="9">
    <location>
        <begin position="1"/>
        <end position="25"/>
    </location>
</feature>
<name>A0ABN2NNC0_9MICO</name>
<feature type="compositionally biased region" description="Pro residues" evidence="9">
    <location>
        <begin position="434"/>
        <end position="444"/>
    </location>
</feature>
<dbReference type="InterPro" id="IPR015421">
    <property type="entry name" value="PyrdxlP-dep_Trfase_major"/>
</dbReference>
<organism evidence="11 12">
    <name type="scientific">Myceligenerans crystallogenes</name>
    <dbReference type="NCBI Taxonomy" id="316335"/>
    <lineage>
        <taxon>Bacteria</taxon>
        <taxon>Bacillati</taxon>
        <taxon>Actinomycetota</taxon>
        <taxon>Actinomycetes</taxon>
        <taxon>Micrococcales</taxon>
        <taxon>Promicromonosporaceae</taxon>
        <taxon>Myceligenerans</taxon>
    </lineage>
</organism>
<evidence type="ECO:0000313" key="11">
    <source>
        <dbReference type="EMBL" id="GAA1875501.1"/>
    </source>
</evidence>
<evidence type="ECO:0000256" key="7">
    <source>
        <dbReference type="ARBA" id="ARBA00023014"/>
    </source>
</evidence>
<evidence type="ECO:0000256" key="9">
    <source>
        <dbReference type="SAM" id="MobiDB-lite"/>
    </source>
</evidence>
<sequence>MDVTASLAESAGAPAPSPDTGAYLDHAATTPMTSAALAAFAEHARHTGNASSLHSAGRAARRTVEESREVVARSLGARPSEVIFTAGGTEADNLAIKGIFWGRRAQDKRRTRILVSAVEHHAVLDPAFWLAGHAGAQVVLLPVDAEGRVDVDTLRAELADHPQDTALVSVMWANNEVGTIQPVRDVVRAARPYGIPVHVDAVQAVGQLEVDFAASGADALTVSGHKLGGPAGVGALLARRDLPLDAVLHGGGQERGVRSGTLDVPAIAAFAVAVRDAVAGRAAYAARVAALRDGLIERVHDAAPDAVLCGPDPRTDPELRLPANAHFAFPGAEGDSLLYLLDSAGVQASTGSACQAGIPQPSHVLLAMGVAEDAARGALRFSLGPTSTADDVDRLIAALPQVVERAQAAGLAGTNRGARKTAEHGPANDGLVPRPSPSTHPSSPPAVHSDGSSSSATGDGLVPRPSPSARPSSSSKEHPA</sequence>
<evidence type="ECO:0000256" key="2">
    <source>
        <dbReference type="ARBA" id="ARBA00006490"/>
    </source>
</evidence>
<dbReference type="InterPro" id="IPR015424">
    <property type="entry name" value="PyrdxlP-dep_Trfase"/>
</dbReference>
<dbReference type="PIRSF" id="PIRSF005572">
    <property type="entry name" value="NifS"/>
    <property type="match status" value="1"/>
</dbReference>
<accession>A0ABN2NNC0</accession>
<dbReference type="PANTHER" id="PTHR11601:SF34">
    <property type="entry name" value="CYSTEINE DESULFURASE"/>
    <property type="match status" value="1"/>
</dbReference>
<keyword evidence="5" id="KW-0663">Pyridoxal phosphate</keyword>
<dbReference type="Gene3D" id="1.10.260.50">
    <property type="match status" value="1"/>
</dbReference>
<dbReference type="InterPro" id="IPR016454">
    <property type="entry name" value="Cysteine_dSase"/>
</dbReference>
<evidence type="ECO:0000256" key="5">
    <source>
        <dbReference type="ARBA" id="ARBA00022898"/>
    </source>
</evidence>
<evidence type="ECO:0000256" key="4">
    <source>
        <dbReference type="ARBA" id="ARBA00022723"/>
    </source>
</evidence>
<dbReference type="InterPro" id="IPR015422">
    <property type="entry name" value="PyrdxlP-dep_Trfase_small"/>
</dbReference>
<gene>
    <name evidence="11" type="ORF">GCM10009751_39040</name>
</gene>
<feature type="domain" description="Aminotransferase class V" evidence="10">
    <location>
        <begin position="23"/>
        <end position="395"/>
    </location>
</feature>
<proteinExistence type="inferred from homology"/>
<evidence type="ECO:0000313" key="12">
    <source>
        <dbReference type="Proteomes" id="UP001501094"/>
    </source>
</evidence>
<keyword evidence="12" id="KW-1185">Reference proteome</keyword>
<comment type="catalytic activity">
    <reaction evidence="8">
        <text>(sulfur carrier)-H + L-cysteine = (sulfur carrier)-SH + L-alanine</text>
        <dbReference type="Rhea" id="RHEA:43892"/>
        <dbReference type="Rhea" id="RHEA-COMP:14737"/>
        <dbReference type="Rhea" id="RHEA-COMP:14739"/>
        <dbReference type="ChEBI" id="CHEBI:29917"/>
        <dbReference type="ChEBI" id="CHEBI:35235"/>
        <dbReference type="ChEBI" id="CHEBI:57972"/>
        <dbReference type="ChEBI" id="CHEBI:64428"/>
        <dbReference type="EC" id="2.8.1.7"/>
    </reaction>
</comment>
<dbReference type="Pfam" id="PF00266">
    <property type="entry name" value="Aminotran_5"/>
    <property type="match status" value="1"/>
</dbReference>
<evidence type="ECO:0000259" key="10">
    <source>
        <dbReference type="Pfam" id="PF00266"/>
    </source>
</evidence>
<dbReference type="InterPro" id="IPR000192">
    <property type="entry name" value="Aminotrans_V_dom"/>
</dbReference>
<protein>
    <submittedName>
        <fullName evidence="11">Cysteine desulfurase family protein</fullName>
    </submittedName>
</protein>
<dbReference type="Proteomes" id="UP001501094">
    <property type="component" value="Unassembled WGS sequence"/>
</dbReference>
<comment type="similarity">
    <text evidence="2">Belongs to the class-V pyridoxal-phosphate-dependent aminotransferase family. NifS/IscS subfamily.</text>
</comment>
<dbReference type="EMBL" id="BAAANL010000011">
    <property type="protein sequence ID" value="GAA1875501.1"/>
    <property type="molecule type" value="Genomic_DNA"/>
</dbReference>
<dbReference type="Gene3D" id="3.40.640.10">
    <property type="entry name" value="Type I PLP-dependent aspartate aminotransferase-like (Major domain)"/>
    <property type="match status" value="1"/>
</dbReference>
<feature type="region of interest" description="Disordered" evidence="9">
    <location>
        <begin position="410"/>
        <end position="480"/>
    </location>
</feature>
<dbReference type="Gene3D" id="3.90.1150.10">
    <property type="entry name" value="Aspartate Aminotransferase, domain 1"/>
    <property type="match status" value="1"/>
</dbReference>
<comment type="caution">
    <text evidence="11">The sequence shown here is derived from an EMBL/GenBank/DDBJ whole genome shotgun (WGS) entry which is preliminary data.</text>
</comment>
<feature type="compositionally biased region" description="Low complexity" evidence="9">
    <location>
        <begin position="445"/>
        <end position="459"/>
    </location>
</feature>
<keyword evidence="3" id="KW-0808">Transferase</keyword>
<evidence type="ECO:0000256" key="1">
    <source>
        <dbReference type="ARBA" id="ARBA00001933"/>
    </source>
</evidence>
<evidence type="ECO:0000256" key="6">
    <source>
        <dbReference type="ARBA" id="ARBA00023004"/>
    </source>
</evidence>
<keyword evidence="6" id="KW-0408">Iron</keyword>
<dbReference type="SUPFAM" id="SSF53383">
    <property type="entry name" value="PLP-dependent transferases"/>
    <property type="match status" value="1"/>
</dbReference>
<evidence type="ECO:0000256" key="3">
    <source>
        <dbReference type="ARBA" id="ARBA00022679"/>
    </source>
</evidence>
<dbReference type="PANTHER" id="PTHR11601">
    <property type="entry name" value="CYSTEINE DESULFURYLASE FAMILY MEMBER"/>
    <property type="match status" value="1"/>
</dbReference>
<keyword evidence="7" id="KW-0411">Iron-sulfur</keyword>
<reference evidence="11 12" key="1">
    <citation type="journal article" date="2019" name="Int. J. Syst. Evol. Microbiol.">
        <title>The Global Catalogue of Microorganisms (GCM) 10K type strain sequencing project: providing services to taxonomists for standard genome sequencing and annotation.</title>
        <authorList>
            <consortium name="The Broad Institute Genomics Platform"/>
            <consortium name="The Broad Institute Genome Sequencing Center for Infectious Disease"/>
            <person name="Wu L."/>
            <person name="Ma J."/>
        </authorList>
    </citation>
    <scope>NUCLEOTIDE SEQUENCE [LARGE SCALE GENOMIC DNA]</scope>
    <source>
        <strain evidence="11 12">JCM 14326</strain>
    </source>
</reference>
<comment type="cofactor">
    <cofactor evidence="1">
        <name>pyridoxal 5'-phosphate</name>
        <dbReference type="ChEBI" id="CHEBI:597326"/>
    </cofactor>
</comment>
<keyword evidence="4" id="KW-0479">Metal-binding</keyword>